<dbReference type="AlphaFoldDB" id="A0A178MNI0"/>
<gene>
    <name evidence="1" type="ORF">A6A04_01985</name>
</gene>
<dbReference type="Proteomes" id="UP000078428">
    <property type="component" value="Unassembled WGS sequence"/>
</dbReference>
<dbReference type="EMBL" id="LWQT01000055">
    <property type="protein sequence ID" value="OAN50201.1"/>
    <property type="molecule type" value="Genomic_DNA"/>
</dbReference>
<keyword evidence="2" id="KW-1185">Reference proteome</keyword>
<proteinExistence type="predicted"/>
<organism evidence="1 2">
    <name type="scientific">Paramagnetospirillum marisnigri</name>
    <dbReference type="NCBI Taxonomy" id="1285242"/>
    <lineage>
        <taxon>Bacteria</taxon>
        <taxon>Pseudomonadati</taxon>
        <taxon>Pseudomonadota</taxon>
        <taxon>Alphaproteobacteria</taxon>
        <taxon>Rhodospirillales</taxon>
        <taxon>Magnetospirillaceae</taxon>
        <taxon>Paramagnetospirillum</taxon>
    </lineage>
</organism>
<evidence type="ECO:0000313" key="1">
    <source>
        <dbReference type="EMBL" id="OAN50201.1"/>
    </source>
</evidence>
<reference evidence="1 2" key="1">
    <citation type="submission" date="2016-04" db="EMBL/GenBank/DDBJ databases">
        <title>Draft genome sequence of freshwater magnetotactic bacteria Magnetospirillum marisnigri SP-1 and Magnetospirillum moscoviense BB-1.</title>
        <authorList>
            <person name="Koziaeva V."/>
            <person name="Dziuba M.V."/>
            <person name="Ivanov T.M."/>
            <person name="Kuznetsov B."/>
            <person name="Grouzdev D.S."/>
        </authorList>
    </citation>
    <scope>NUCLEOTIDE SEQUENCE [LARGE SCALE GENOMIC DNA]</scope>
    <source>
        <strain evidence="1 2">SP-1</strain>
    </source>
</reference>
<dbReference type="RefSeq" id="WP_068492535.1">
    <property type="nucleotide sequence ID" value="NZ_LWQT01000055.1"/>
</dbReference>
<accession>A0A178MNI0</accession>
<sequence>MSLFSRGRGGEEVGPGQIFRKIGTYGADWRVERVFDYPDIPRHVRLVDQGSGRVMTVALSMLLDPEMFQRTG</sequence>
<dbReference type="OrthoDB" id="8450447at2"/>
<dbReference type="STRING" id="1285242.A6A04_01985"/>
<evidence type="ECO:0000313" key="2">
    <source>
        <dbReference type="Proteomes" id="UP000078428"/>
    </source>
</evidence>
<protein>
    <submittedName>
        <fullName evidence="1">Uncharacterized protein</fullName>
    </submittedName>
</protein>
<comment type="caution">
    <text evidence="1">The sequence shown here is derived from an EMBL/GenBank/DDBJ whole genome shotgun (WGS) entry which is preliminary data.</text>
</comment>
<name>A0A178MNI0_9PROT</name>